<evidence type="ECO:0000313" key="9">
    <source>
        <dbReference type="Proteomes" id="UP001515480"/>
    </source>
</evidence>
<comment type="domain">
    <text evidence="5">The Q motif is unique to and characteristic of the DEAD box family of RNA helicases and controls ATP binding and hydrolysis.</text>
</comment>
<evidence type="ECO:0000256" key="5">
    <source>
        <dbReference type="RuleBase" id="RU365068"/>
    </source>
</evidence>
<dbReference type="SMART" id="SM00490">
    <property type="entry name" value="HELICc"/>
    <property type="match status" value="1"/>
</dbReference>
<evidence type="ECO:0000256" key="1">
    <source>
        <dbReference type="ARBA" id="ARBA00022741"/>
    </source>
</evidence>
<dbReference type="PROSITE" id="PS51194">
    <property type="entry name" value="HELICASE_CTER"/>
    <property type="match status" value="1"/>
</dbReference>
<evidence type="ECO:0000259" key="7">
    <source>
        <dbReference type="PROSITE" id="PS51194"/>
    </source>
</evidence>
<comment type="catalytic activity">
    <reaction evidence="5">
        <text>ATP + H2O = ADP + phosphate + H(+)</text>
        <dbReference type="Rhea" id="RHEA:13065"/>
        <dbReference type="ChEBI" id="CHEBI:15377"/>
        <dbReference type="ChEBI" id="CHEBI:15378"/>
        <dbReference type="ChEBI" id="CHEBI:30616"/>
        <dbReference type="ChEBI" id="CHEBI:43474"/>
        <dbReference type="ChEBI" id="CHEBI:456216"/>
        <dbReference type="EC" id="3.6.4.13"/>
    </reaction>
</comment>
<dbReference type="InterPro" id="IPR014001">
    <property type="entry name" value="Helicase_ATP-bd"/>
</dbReference>
<keyword evidence="5" id="KW-0347">Helicase</keyword>
<keyword evidence="2 5" id="KW-0378">Hydrolase</keyword>
<protein>
    <recommendedName>
        <fullName evidence="5">ATP-dependent RNA helicase</fullName>
        <ecNumber evidence="5">3.6.4.13</ecNumber>
    </recommendedName>
</protein>
<dbReference type="SUPFAM" id="SSF52540">
    <property type="entry name" value="P-loop containing nucleoside triphosphate hydrolases"/>
    <property type="match status" value="1"/>
</dbReference>
<dbReference type="GO" id="GO:0003724">
    <property type="term" value="F:RNA helicase activity"/>
    <property type="evidence" value="ECO:0007669"/>
    <property type="project" value="UniProtKB-EC"/>
</dbReference>
<dbReference type="AlphaFoldDB" id="A0AB34J9W7"/>
<keyword evidence="1 5" id="KW-0547">Nucleotide-binding</keyword>
<dbReference type="EC" id="3.6.4.13" evidence="5"/>
<dbReference type="CDD" id="cd18787">
    <property type="entry name" value="SF2_C_DEAD"/>
    <property type="match status" value="1"/>
</dbReference>
<comment type="caution">
    <text evidence="8">The sequence shown here is derived from an EMBL/GenBank/DDBJ whole genome shotgun (WGS) entry which is preliminary data.</text>
</comment>
<gene>
    <name evidence="8" type="ORF">AB1Y20_003112</name>
</gene>
<dbReference type="PROSITE" id="PS51192">
    <property type="entry name" value="HELICASE_ATP_BIND_1"/>
    <property type="match status" value="1"/>
</dbReference>
<feature type="domain" description="Helicase ATP-binding" evidence="6">
    <location>
        <begin position="72"/>
        <end position="269"/>
    </location>
</feature>
<dbReference type="InterPro" id="IPR027417">
    <property type="entry name" value="P-loop_NTPase"/>
</dbReference>
<evidence type="ECO:0000256" key="4">
    <source>
        <dbReference type="ARBA" id="ARBA00022884"/>
    </source>
</evidence>
<sequence>MRRFHGVERLCLLRRLPSAALQRCLAVTPTLPRRHTHAGATPTFAELVRPELAERLQRIGCVRPNDVQLHALSHALAGDDVIVSAQTGAGKTLSFLLPMLQRLGDASRPTATGGCVARPEGLVIVPTAELVEQIGAIAEDLCCSFAAPPSVGRASGARSAAPRDGATLLVATADEVIRRRREQSLCIDALRVVAIDEADWILCGQQRPAEEMADQLIGTLHASSRRESAAAACAEKMPPPLPQVLLSTATLSDEHEAALLRRFPTARRVSQTGDLVPTLRQRFHYFRGDKDEQLRKVLVRALGDAWLKEGSTLVFASVADEAERIRAKLLEEMRLPRVELLHEQMPTEARIAAVNAFRGDKTGLLVTTRLAARGLDFPHLRHVIVHAVELDVTSFIHCAGRTARRGETGIVTCLVDTSVAGIYSHRGHHALQPAPKMRFSKSPLNTE</sequence>
<dbReference type="PANTHER" id="PTHR24031">
    <property type="entry name" value="RNA HELICASE"/>
    <property type="match status" value="1"/>
</dbReference>
<evidence type="ECO:0000259" key="6">
    <source>
        <dbReference type="PROSITE" id="PS51192"/>
    </source>
</evidence>
<dbReference type="SMART" id="SM00487">
    <property type="entry name" value="DEXDc"/>
    <property type="match status" value="1"/>
</dbReference>
<evidence type="ECO:0000256" key="3">
    <source>
        <dbReference type="ARBA" id="ARBA00022840"/>
    </source>
</evidence>
<accession>A0AB34J9W7</accession>
<dbReference type="InterPro" id="IPR001650">
    <property type="entry name" value="Helicase_C-like"/>
</dbReference>
<dbReference type="InterPro" id="IPR011545">
    <property type="entry name" value="DEAD/DEAH_box_helicase_dom"/>
</dbReference>
<evidence type="ECO:0000256" key="2">
    <source>
        <dbReference type="ARBA" id="ARBA00022801"/>
    </source>
</evidence>
<comment type="similarity">
    <text evidence="5">Belongs to the DEAD box helicase family.</text>
</comment>
<keyword evidence="3 5" id="KW-0067">ATP-binding</keyword>
<evidence type="ECO:0000313" key="8">
    <source>
        <dbReference type="EMBL" id="KAL1518835.1"/>
    </source>
</evidence>
<dbReference type="Proteomes" id="UP001515480">
    <property type="component" value="Unassembled WGS sequence"/>
</dbReference>
<dbReference type="GO" id="GO:0016787">
    <property type="term" value="F:hydrolase activity"/>
    <property type="evidence" value="ECO:0007669"/>
    <property type="project" value="UniProtKB-KW"/>
</dbReference>
<feature type="domain" description="Helicase C-terminal" evidence="7">
    <location>
        <begin position="293"/>
        <end position="447"/>
    </location>
</feature>
<proteinExistence type="inferred from homology"/>
<dbReference type="Pfam" id="PF00271">
    <property type="entry name" value="Helicase_C"/>
    <property type="match status" value="1"/>
</dbReference>
<reference evidence="8 9" key="1">
    <citation type="journal article" date="2024" name="Science">
        <title>Giant polyketide synthase enzymes in the biosynthesis of giant marine polyether toxins.</title>
        <authorList>
            <person name="Fallon T.R."/>
            <person name="Shende V.V."/>
            <person name="Wierzbicki I.H."/>
            <person name="Pendleton A.L."/>
            <person name="Watervoot N.F."/>
            <person name="Auber R.P."/>
            <person name="Gonzalez D.J."/>
            <person name="Wisecaver J.H."/>
            <person name="Moore B.S."/>
        </authorList>
    </citation>
    <scope>NUCLEOTIDE SEQUENCE [LARGE SCALE GENOMIC DNA]</scope>
    <source>
        <strain evidence="8 9">12B1</strain>
    </source>
</reference>
<dbReference type="EMBL" id="JBGBPQ010000010">
    <property type="protein sequence ID" value="KAL1518835.1"/>
    <property type="molecule type" value="Genomic_DNA"/>
</dbReference>
<dbReference type="GO" id="GO:0003723">
    <property type="term" value="F:RNA binding"/>
    <property type="evidence" value="ECO:0007669"/>
    <property type="project" value="UniProtKB-UniRule"/>
</dbReference>
<dbReference type="Gene3D" id="3.40.50.300">
    <property type="entry name" value="P-loop containing nucleotide triphosphate hydrolases"/>
    <property type="match status" value="2"/>
</dbReference>
<comment type="function">
    <text evidence="5">RNA helicase.</text>
</comment>
<dbReference type="GO" id="GO:0005524">
    <property type="term" value="F:ATP binding"/>
    <property type="evidence" value="ECO:0007669"/>
    <property type="project" value="UniProtKB-UniRule"/>
</dbReference>
<dbReference type="Pfam" id="PF00270">
    <property type="entry name" value="DEAD"/>
    <property type="match status" value="1"/>
</dbReference>
<name>A0AB34J9W7_PRYPA</name>
<keyword evidence="4 5" id="KW-0694">RNA-binding</keyword>
<organism evidence="8 9">
    <name type="scientific">Prymnesium parvum</name>
    <name type="common">Toxic golden alga</name>
    <dbReference type="NCBI Taxonomy" id="97485"/>
    <lineage>
        <taxon>Eukaryota</taxon>
        <taxon>Haptista</taxon>
        <taxon>Haptophyta</taxon>
        <taxon>Prymnesiophyceae</taxon>
        <taxon>Prymnesiales</taxon>
        <taxon>Prymnesiaceae</taxon>
        <taxon>Prymnesium</taxon>
    </lineage>
</organism>
<keyword evidence="9" id="KW-1185">Reference proteome</keyword>